<dbReference type="Proteomes" id="UP000006878">
    <property type="component" value="Chromosome"/>
</dbReference>
<dbReference type="GeneID" id="303185199"/>
<organism evidence="2 3">
    <name type="scientific">Glutamicibacter arilaitensis (strain DSM 16368 / CIP 108037 / IAM 15318 / JCM 13566 / NCIMB 14258 / Re117)</name>
    <name type="common">Arthrobacter arilaitensis</name>
    <dbReference type="NCBI Taxonomy" id="861360"/>
    <lineage>
        <taxon>Bacteria</taxon>
        <taxon>Bacillati</taxon>
        <taxon>Actinomycetota</taxon>
        <taxon>Actinomycetes</taxon>
        <taxon>Micrococcales</taxon>
        <taxon>Micrococcaceae</taxon>
        <taxon>Glutamicibacter</taxon>
    </lineage>
</organism>
<proteinExistence type="predicted"/>
<dbReference type="Gene3D" id="3.60.15.10">
    <property type="entry name" value="Ribonuclease Z/Hydroxyacylglutathione hydrolase-like"/>
    <property type="match status" value="1"/>
</dbReference>
<dbReference type="InterPro" id="IPR036866">
    <property type="entry name" value="RibonucZ/Hydroxyglut_hydro"/>
</dbReference>
<protein>
    <submittedName>
        <fullName evidence="2">Metallo-beta-lactamase superfamily protein</fullName>
    </submittedName>
</protein>
<evidence type="ECO:0000313" key="2">
    <source>
        <dbReference type="EMBL" id="CBT75822.1"/>
    </source>
</evidence>
<gene>
    <name evidence="2" type="ordered locus">AARI_16030</name>
</gene>
<sequence length="251" mass="27013">MPHQFHITEHAQGTYMVEGPASNWIILEDNGVYTVIDGGYPGDVPLVLDSIRRLGLSVKDAAAMLITHGHVDHTGAAAYFASELCVPVLSSHAEHTQMTGEERFQVSPVQILVRAWQPRVFKWMRHVLTVGGTEGTKVLEAKIWTTQQLAALPGAPVAVPTPGHTPGHSAFHLPDAKVLISGDALISGHALSTTTGAQMLHPMFHHERQQAYQALTAFDGLDADSILPGHGKALHCQPAEAVHAALARNPR</sequence>
<dbReference type="SMART" id="SM00849">
    <property type="entry name" value="Lactamase_B"/>
    <property type="match status" value="1"/>
</dbReference>
<dbReference type="InterPro" id="IPR050855">
    <property type="entry name" value="NDM-1-like"/>
</dbReference>
<evidence type="ECO:0000259" key="1">
    <source>
        <dbReference type="SMART" id="SM00849"/>
    </source>
</evidence>
<reference evidence="3" key="2">
    <citation type="submission" date="2010-07" db="EMBL/GenBank/DDBJ databases">
        <title>Complete genome sequence of Arthrobacter arilaitensis (strain DSM 16368 / CIP 108037 / JCM 13566 / Re117).</title>
        <authorList>
            <person name="Genoscope."/>
        </authorList>
    </citation>
    <scope>NUCLEOTIDE SEQUENCE [LARGE SCALE GENOMIC DNA]</scope>
    <source>
        <strain evidence="3">DSM 16368 / CIP 108037 / IAM 15318 / JCM 13566 / Re117</strain>
    </source>
</reference>
<accession>A0ABP1U440</accession>
<dbReference type="EMBL" id="FQ311875">
    <property type="protein sequence ID" value="CBT75822.1"/>
    <property type="molecule type" value="Genomic_DNA"/>
</dbReference>
<name>A0ABP1U440_GLUAR</name>
<dbReference type="Pfam" id="PF00753">
    <property type="entry name" value="Lactamase_B"/>
    <property type="match status" value="1"/>
</dbReference>
<dbReference type="InterPro" id="IPR001279">
    <property type="entry name" value="Metallo-B-lactamas"/>
</dbReference>
<keyword evidence="3" id="KW-1185">Reference proteome</keyword>
<dbReference type="SUPFAM" id="SSF56281">
    <property type="entry name" value="Metallo-hydrolase/oxidoreductase"/>
    <property type="match status" value="1"/>
</dbReference>
<evidence type="ECO:0000313" key="3">
    <source>
        <dbReference type="Proteomes" id="UP000006878"/>
    </source>
</evidence>
<feature type="domain" description="Metallo-beta-lactamase" evidence="1">
    <location>
        <begin position="21"/>
        <end position="230"/>
    </location>
</feature>
<dbReference type="RefSeq" id="WP_013348952.1">
    <property type="nucleotide sequence ID" value="NC_014550.1"/>
</dbReference>
<dbReference type="PANTHER" id="PTHR42951">
    <property type="entry name" value="METALLO-BETA-LACTAMASE DOMAIN-CONTAINING"/>
    <property type="match status" value="1"/>
</dbReference>
<dbReference type="PANTHER" id="PTHR42951:SF14">
    <property type="entry name" value="METALLO-BETA-LACTAMASE SUPERFAMILY PROTEIN"/>
    <property type="match status" value="1"/>
</dbReference>
<reference evidence="3" key="1">
    <citation type="journal article" date="2010" name="PLoS ONE">
        <title>The Arthrobacter arilaitensis Re117 genome sequence reveals its genetic adaptation to the surface of cheese.</title>
        <authorList>
            <person name="Monnet C."/>
            <person name="Loux V."/>
            <person name="Gibrat J.F."/>
            <person name="Spinnler E."/>
            <person name="Barbe V."/>
            <person name="Vacherie B."/>
            <person name="Gavory F."/>
            <person name="Gourbeyre E."/>
            <person name="Siguier P."/>
            <person name="Chandler M."/>
            <person name="Elleuch R."/>
            <person name="Irlinger F."/>
            <person name="Vallaeys T."/>
        </authorList>
    </citation>
    <scope>NUCLEOTIDE SEQUENCE</scope>
    <source>
        <strain evidence="3">DSM 16368 / CIP 108037 / IAM 15318 / JCM 13566 / Re117</strain>
    </source>
</reference>